<feature type="compositionally biased region" description="Low complexity" evidence="6">
    <location>
        <begin position="337"/>
        <end position="396"/>
    </location>
</feature>
<feature type="region of interest" description="Disordered" evidence="6">
    <location>
        <begin position="92"/>
        <end position="126"/>
    </location>
</feature>
<organism evidence="8 9">
    <name type="scientific">Diatrype stigma</name>
    <dbReference type="NCBI Taxonomy" id="117547"/>
    <lineage>
        <taxon>Eukaryota</taxon>
        <taxon>Fungi</taxon>
        <taxon>Dikarya</taxon>
        <taxon>Ascomycota</taxon>
        <taxon>Pezizomycotina</taxon>
        <taxon>Sordariomycetes</taxon>
        <taxon>Xylariomycetidae</taxon>
        <taxon>Xylariales</taxon>
        <taxon>Diatrypaceae</taxon>
        <taxon>Diatrype</taxon>
    </lineage>
</organism>
<evidence type="ECO:0000259" key="7">
    <source>
        <dbReference type="PROSITE" id="PS51037"/>
    </source>
</evidence>
<comment type="subcellular location">
    <subcellularLocation>
        <location evidence="5">Nucleus</location>
    </subcellularLocation>
</comment>
<reference evidence="8 9" key="1">
    <citation type="submission" date="2024-02" db="EMBL/GenBank/DDBJ databases">
        <title>De novo assembly and annotation of 12 fungi associated with fruit tree decline syndrome in Ontario, Canada.</title>
        <authorList>
            <person name="Sulman M."/>
            <person name="Ellouze W."/>
            <person name="Ilyukhin E."/>
        </authorList>
    </citation>
    <scope>NUCLEOTIDE SEQUENCE [LARGE SCALE GENOMIC DNA]</scope>
    <source>
        <strain evidence="8 9">M11/M66-122</strain>
    </source>
</reference>
<keyword evidence="3" id="KW-0804">Transcription</keyword>
<dbReference type="Proteomes" id="UP001320420">
    <property type="component" value="Unassembled WGS sequence"/>
</dbReference>
<dbReference type="EMBL" id="JAKJXP020000079">
    <property type="protein sequence ID" value="KAK7749063.1"/>
    <property type="molecule type" value="Genomic_DNA"/>
</dbReference>
<dbReference type="GO" id="GO:0005634">
    <property type="term" value="C:nucleus"/>
    <property type="evidence" value="ECO:0007669"/>
    <property type="project" value="UniProtKB-SubCell"/>
</dbReference>
<dbReference type="GO" id="GO:0000785">
    <property type="term" value="C:chromatin"/>
    <property type="evidence" value="ECO:0007669"/>
    <property type="project" value="UniProtKB-ARBA"/>
</dbReference>
<feature type="domain" description="YEATS" evidence="7">
    <location>
        <begin position="8"/>
        <end position="208"/>
    </location>
</feature>
<proteinExistence type="predicted"/>
<evidence type="ECO:0000256" key="4">
    <source>
        <dbReference type="ARBA" id="ARBA00023242"/>
    </source>
</evidence>
<sequence length="396" mass="41929">MAPPGGKRMKGVQIYRPFIYGTTARPFNDTDNPKPPGVPADHTHSWQVFVKGIEDTDIFYWLRRVQFKLHESIPNHLRTLDADTIIREIDKSNNNNATTGNKKQQAAAAAAAAQNPNSNQNQNQQQQRAFVVNETGWGEFEITIKLYYDSRSGEKPQTLYHHLRLHPYGRTEDEKEAMRSGGEIVAWNYEEQLFNEPFEDFYHVLTTGAHDKGTKPPPLPASSGGGKGKGQGGGGKGGGNKAAQQQQQASSSSAAADGSGSGGGVGGDVKERSAMIPQSNKPGQPFSRDTEALEIKRLREAGEKVHQMVLEMNKSIKDKEAELTRLKAENAAPLPPAGAGAASSSSSATAATKKNATTTATTASGASTAAGTDNAATSSAAPASAAPASTTTTAAV</sequence>
<dbReference type="GO" id="GO:0006355">
    <property type="term" value="P:regulation of DNA-templated transcription"/>
    <property type="evidence" value="ECO:0007669"/>
    <property type="project" value="InterPro"/>
</dbReference>
<evidence type="ECO:0000313" key="9">
    <source>
        <dbReference type="Proteomes" id="UP001320420"/>
    </source>
</evidence>
<name>A0AAN9UVN9_9PEZI</name>
<feature type="compositionally biased region" description="Gly residues" evidence="6">
    <location>
        <begin position="223"/>
        <end position="240"/>
    </location>
</feature>
<feature type="compositionally biased region" description="Basic and acidic residues" evidence="6">
    <location>
        <begin position="288"/>
        <end position="299"/>
    </location>
</feature>
<dbReference type="InterPro" id="IPR005033">
    <property type="entry name" value="YEATS"/>
</dbReference>
<accession>A0AAN9UVN9</accession>
<protein>
    <recommendedName>
        <fullName evidence="1">Protein AF-9 homolog</fullName>
    </recommendedName>
</protein>
<feature type="compositionally biased region" description="Low complexity" evidence="6">
    <location>
        <begin position="104"/>
        <end position="126"/>
    </location>
</feature>
<evidence type="ECO:0000313" key="8">
    <source>
        <dbReference type="EMBL" id="KAK7749063.1"/>
    </source>
</evidence>
<feature type="compositionally biased region" description="Polar residues" evidence="6">
    <location>
        <begin position="92"/>
        <end position="103"/>
    </location>
</feature>
<dbReference type="PANTHER" id="PTHR47573">
    <property type="entry name" value="PROTEIN AF-9 HOMOLOG"/>
    <property type="match status" value="1"/>
</dbReference>
<dbReference type="InterPro" id="IPR055129">
    <property type="entry name" value="YEATS_dom"/>
</dbReference>
<dbReference type="PROSITE" id="PS51037">
    <property type="entry name" value="YEATS"/>
    <property type="match status" value="1"/>
</dbReference>
<dbReference type="AlphaFoldDB" id="A0AAN9UVN9"/>
<keyword evidence="2" id="KW-0805">Transcription regulation</keyword>
<feature type="compositionally biased region" description="Low complexity" evidence="6">
    <location>
        <begin position="241"/>
        <end position="258"/>
    </location>
</feature>
<feature type="region of interest" description="Disordered" evidence="6">
    <location>
        <begin position="209"/>
        <end position="299"/>
    </location>
</feature>
<evidence type="ECO:0000256" key="2">
    <source>
        <dbReference type="ARBA" id="ARBA00023015"/>
    </source>
</evidence>
<comment type="caution">
    <text evidence="8">The sequence shown here is derived from an EMBL/GenBank/DDBJ whole genome shotgun (WGS) entry which is preliminary data.</text>
</comment>
<dbReference type="PANTHER" id="PTHR47573:SF1">
    <property type="entry name" value="PROTEIN AF-9 HOMOLOG"/>
    <property type="match status" value="1"/>
</dbReference>
<keyword evidence="4 5" id="KW-0539">Nucleus</keyword>
<keyword evidence="9" id="KW-1185">Reference proteome</keyword>
<dbReference type="Gene3D" id="2.60.40.1970">
    <property type="entry name" value="YEATS domain"/>
    <property type="match status" value="1"/>
</dbReference>
<dbReference type="InterPro" id="IPR038704">
    <property type="entry name" value="YEAST_sf"/>
</dbReference>
<evidence type="ECO:0000256" key="1">
    <source>
        <dbReference type="ARBA" id="ARBA00022408"/>
    </source>
</evidence>
<evidence type="ECO:0000256" key="3">
    <source>
        <dbReference type="ARBA" id="ARBA00023163"/>
    </source>
</evidence>
<dbReference type="Pfam" id="PF03366">
    <property type="entry name" value="YEATS"/>
    <property type="match status" value="2"/>
</dbReference>
<gene>
    <name evidence="8" type="primary">YAF9</name>
    <name evidence="8" type="ORF">SLS62_008458</name>
</gene>
<evidence type="ECO:0000256" key="6">
    <source>
        <dbReference type="SAM" id="MobiDB-lite"/>
    </source>
</evidence>
<evidence type="ECO:0000256" key="5">
    <source>
        <dbReference type="PROSITE-ProRule" id="PRU00376"/>
    </source>
</evidence>
<feature type="region of interest" description="Disordered" evidence="6">
    <location>
        <begin position="321"/>
        <end position="396"/>
    </location>
</feature>